<keyword evidence="1" id="KW-1185">Reference proteome</keyword>
<accession>A0A1I8FM54</accession>
<dbReference type="Gene3D" id="1.20.5.350">
    <property type="match status" value="1"/>
</dbReference>
<protein>
    <submittedName>
        <fullName evidence="2">Uncharacterized protein</fullName>
    </submittedName>
</protein>
<dbReference type="Proteomes" id="UP000095280">
    <property type="component" value="Unplaced"/>
</dbReference>
<dbReference type="InterPro" id="IPR038077">
    <property type="entry name" value="Troponin_sf"/>
</dbReference>
<evidence type="ECO:0000313" key="1">
    <source>
        <dbReference type="Proteomes" id="UP000095280"/>
    </source>
</evidence>
<reference evidence="2" key="1">
    <citation type="submission" date="2016-11" db="UniProtKB">
        <authorList>
            <consortium name="WormBaseParasite"/>
        </authorList>
    </citation>
    <scope>IDENTIFICATION</scope>
</reference>
<dbReference type="SUPFAM" id="SSF90250">
    <property type="entry name" value="Troponin coil-coiled subunits"/>
    <property type="match status" value="1"/>
</dbReference>
<dbReference type="WBParaSite" id="maker-unitig_39984-snap-gene-0.2-mRNA-1">
    <property type="protein sequence ID" value="maker-unitig_39984-snap-gene-0.2-mRNA-1"/>
    <property type="gene ID" value="maker-unitig_39984-snap-gene-0.2"/>
</dbReference>
<sequence>TFDFFNNYKWRRFFSSSLLSKAFLGGSRKIPVQLTKTRPNRANLREQLEAEKKGRLGAAPRSAVKYSTDLGESQLQEKAKELFNKIYSLEGDKYDLEQRFKALNMEGRGVVERNRRQNDNELDN</sequence>
<dbReference type="AlphaFoldDB" id="A0A1I8FM54"/>
<evidence type="ECO:0000313" key="2">
    <source>
        <dbReference type="WBParaSite" id="maker-unitig_39984-snap-gene-0.2-mRNA-1"/>
    </source>
</evidence>
<proteinExistence type="predicted"/>
<organism evidence="1 2">
    <name type="scientific">Macrostomum lignano</name>
    <dbReference type="NCBI Taxonomy" id="282301"/>
    <lineage>
        <taxon>Eukaryota</taxon>
        <taxon>Metazoa</taxon>
        <taxon>Spiralia</taxon>
        <taxon>Lophotrochozoa</taxon>
        <taxon>Platyhelminthes</taxon>
        <taxon>Rhabditophora</taxon>
        <taxon>Macrostomorpha</taxon>
        <taxon>Macrostomida</taxon>
        <taxon>Macrostomidae</taxon>
        <taxon>Macrostomum</taxon>
    </lineage>
</organism>
<name>A0A1I8FM54_9PLAT</name>